<evidence type="ECO:0000313" key="2">
    <source>
        <dbReference type="EMBL" id="EFH09251.1"/>
    </source>
</evidence>
<dbReference type="HOGENOM" id="CLU_180073_0_0_5"/>
<keyword evidence="1" id="KW-1133">Transmembrane helix</keyword>
<proteinExistence type="predicted"/>
<evidence type="ECO:0000313" key="3">
    <source>
        <dbReference type="Proteomes" id="UP000005324"/>
    </source>
</evidence>
<feature type="transmembrane region" description="Helical" evidence="1">
    <location>
        <begin position="55"/>
        <end position="80"/>
    </location>
</feature>
<reference evidence="2 3" key="1">
    <citation type="submission" date="2010-04" db="EMBL/GenBank/DDBJ databases">
        <authorList>
            <person name="Qin X."/>
            <person name="Bachman B."/>
            <person name="Battles P."/>
            <person name="Bell A."/>
            <person name="Bess C."/>
            <person name="Bickham C."/>
            <person name="Chaboub L."/>
            <person name="Chen D."/>
            <person name="Coyle M."/>
            <person name="Deiros D.R."/>
            <person name="Dinh H."/>
            <person name="Forbes L."/>
            <person name="Fowler G."/>
            <person name="Francisco L."/>
            <person name="Fu Q."/>
            <person name="Gubbala S."/>
            <person name="Hale W."/>
            <person name="Han Y."/>
            <person name="Hemphill L."/>
            <person name="Highlander S.K."/>
            <person name="Hirani K."/>
            <person name="Hogues M."/>
            <person name="Jackson L."/>
            <person name="Jakkamsetti A."/>
            <person name="Javaid M."/>
            <person name="Jiang H."/>
            <person name="Korchina V."/>
            <person name="Kovar C."/>
            <person name="Lara F."/>
            <person name="Lee S."/>
            <person name="Mata R."/>
            <person name="Mathew T."/>
            <person name="Moen C."/>
            <person name="Morales K."/>
            <person name="Munidasa M."/>
            <person name="Nazareth L."/>
            <person name="Ngo R."/>
            <person name="Nguyen L."/>
            <person name="Okwuonu G."/>
            <person name="Ongeri F."/>
            <person name="Patil S."/>
            <person name="Petrosino J."/>
            <person name="Pham C."/>
            <person name="Pham P."/>
            <person name="Pu L.-L."/>
            <person name="Puazo M."/>
            <person name="Raj R."/>
            <person name="Reid J."/>
            <person name="Rouhana J."/>
            <person name="Saada N."/>
            <person name="Shang Y."/>
            <person name="Simmons D."/>
            <person name="Thornton R."/>
            <person name="Warren J."/>
            <person name="Weissenberger G."/>
            <person name="Zhang J."/>
            <person name="Zhang L."/>
            <person name="Zhou C."/>
            <person name="Zhu D."/>
            <person name="Muzny D."/>
            <person name="Worley K."/>
            <person name="Gibbs R."/>
        </authorList>
    </citation>
    <scope>NUCLEOTIDE SEQUENCE [LARGE SCALE GENOMIC DNA]</scope>
    <source>
        <strain evidence="2 3">ATCC 49957</strain>
    </source>
</reference>
<dbReference type="AlphaFoldDB" id="D5RTW7"/>
<name>D5RTW7_9PROT</name>
<sequence>MAAVADAPERRAISGVTMGWLLLFFLVLILGFPLMMMVAALSLGLWLVWAILGLVWAIFTFLLHDAAMALLLVAVLWLGYRMGRNRQAQDGANGPAPRLPH</sequence>
<dbReference type="Proteomes" id="UP000005324">
    <property type="component" value="Unassembled WGS sequence"/>
</dbReference>
<dbReference type="EMBL" id="ADVL01000862">
    <property type="protein sequence ID" value="EFH09251.1"/>
    <property type="molecule type" value="Genomic_DNA"/>
</dbReference>
<keyword evidence="3" id="KW-1185">Reference proteome</keyword>
<gene>
    <name evidence="2" type="ORF">HMPREF0731_4529</name>
</gene>
<accession>D5RTW7</accession>
<protein>
    <submittedName>
        <fullName evidence="2">Uncharacterized protein</fullName>
    </submittedName>
</protein>
<evidence type="ECO:0000256" key="1">
    <source>
        <dbReference type="SAM" id="Phobius"/>
    </source>
</evidence>
<organism evidence="2 3">
    <name type="scientific">Pseudoroseomonas cervicalis ATCC 49957</name>
    <dbReference type="NCBI Taxonomy" id="525371"/>
    <lineage>
        <taxon>Bacteria</taxon>
        <taxon>Pseudomonadati</taxon>
        <taxon>Pseudomonadota</taxon>
        <taxon>Alphaproteobacteria</taxon>
        <taxon>Acetobacterales</taxon>
        <taxon>Roseomonadaceae</taxon>
        <taxon>Roseomonas</taxon>
    </lineage>
</organism>
<feature type="transmembrane region" description="Helical" evidence="1">
    <location>
        <begin position="20"/>
        <end position="49"/>
    </location>
</feature>
<keyword evidence="1" id="KW-0472">Membrane</keyword>
<keyword evidence="1" id="KW-0812">Transmembrane</keyword>
<comment type="caution">
    <text evidence="2">The sequence shown here is derived from an EMBL/GenBank/DDBJ whole genome shotgun (WGS) entry which is preliminary data.</text>
</comment>